<evidence type="ECO:0000256" key="6">
    <source>
        <dbReference type="ARBA" id="ARBA00022989"/>
    </source>
</evidence>
<keyword evidence="6 9" id="KW-1133">Transmembrane helix</keyword>
<evidence type="ECO:0000256" key="9">
    <source>
        <dbReference type="SAM" id="Phobius"/>
    </source>
</evidence>
<reference evidence="12" key="1">
    <citation type="journal article" date="2020" name="mSystems">
        <title>Genome- and Community-Level Interaction Insights into Carbon Utilization and Element Cycling Functions of Hydrothermarchaeota in Hydrothermal Sediment.</title>
        <authorList>
            <person name="Zhou Z."/>
            <person name="Liu Y."/>
            <person name="Xu W."/>
            <person name="Pan J."/>
            <person name="Luo Z.H."/>
            <person name="Li M."/>
        </authorList>
    </citation>
    <scope>NUCLEOTIDE SEQUENCE [LARGE SCALE GENOMIC DNA]</scope>
    <source>
        <strain evidence="12">SpSt-70</strain>
    </source>
</reference>
<dbReference type="GO" id="GO:0005385">
    <property type="term" value="F:zinc ion transmembrane transporter activity"/>
    <property type="evidence" value="ECO:0007669"/>
    <property type="project" value="TreeGrafter"/>
</dbReference>
<dbReference type="PANTHER" id="PTHR11562:SF17">
    <property type="entry name" value="RE54080P-RELATED"/>
    <property type="match status" value="1"/>
</dbReference>
<accession>A0A7V3ZH19</accession>
<dbReference type="Gene3D" id="1.20.1510.10">
    <property type="entry name" value="Cation efflux protein transmembrane domain"/>
    <property type="match status" value="1"/>
</dbReference>
<evidence type="ECO:0000256" key="7">
    <source>
        <dbReference type="ARBA" id="ARBA00023065"/>
    </source>
</evidence>
<organism evidence="12">
    <name type="scientific">Dictyoglomus thermophilum</name>
    <dbReference type="NCBI Taxonomy" id="14"/>
    <lineage>
        <taxon>Bacteria</taxon>
        <taxon>Pseudomonadati</taxon>
        <taxon>Dictyoglomota</taxon>
        <taxon>Dictyoglomia</taxon>
        <taxon>Dictyoglomales</taxon>
        <taxon>Dictyoglomaceae</taxon>
        <taxon>Dictyoglomus</taxon>
    </lineage>
</organism>
<proteinExistence type="inferred from homology"/>
<keyword evidence="4 9" id="KW-0812">Transmembrane</keyword>
<dbReference type="Pfam" id="PF01545">
    <property type="entry name" value="Cation_efflux"/>
    <property type="match status" value="1"/>
</dbReference>
<dbReference type="InterPro" id="IPR002524">
    <property type="entry name" value="Cation_efflux"/>
</dbReference>
<feature type="transmembrane region" description="Helical" evidence="9">
    <location>
        <begin position="39"/>
        <end position="56"/>
    </location>
</feature>
<name>A0A7V3ZH19_DICTH</name>
<evidence type="ECO:0000256" key="3">
    <source>
        <dbReference type="ARBA" id="ARBA00022448"/>
    </source>
</evidence>
<dbReference type="Pfam" id="PF16916">
    <property type="entry name" value="ZT_dimer"/>
    <property type="match status" value="1"/>
</dbReference>
<dbReference type="OMA" id="GHEKMLH"/>
<dbReference type="EMBL" id="DTDV01000001">
    <property type="protein sequence ID" value="HGK22857.1"/>
    <property type="molecule type" value="Genomic_DNA"/>
</dbReference>
<dbReference type="InterPro" id="IPR027469">
    <property type="entry name" value="Cation_efflux_TMD_sf"/>
</dbReference>
<dbReference type="SUPFAM" id="SSF161111">
    <property type="entry name" value="Cation efflux protein transmembrane domain-like"/>
    <property type="match status" value="1"/>
</dbReference>
<feature type="transmembrane region" description="Helical" evidence="9">
    <location>
        <begin position="141"/>
        <end position="163"/>
    </location>
</feature>
<dbReference type="InterPro" id="IPR027470">
    <property type="entry name" value="Cation_efflux_CTD"/>
</dbReference>
<evidence type="ECO:0000256" key="2">
    <source>
        <dbReference type="ARBA" id="ARBA00008873"/>
    </source>
</evidence>
<feature type="domain" description="Cation efflux protein cytoplasmic" evidence="11">
    <location>
        <begin position="202"/>
        <end position="278"/>
    </location>
</feature>
<keyword evidence="5" id="KW-0864">Zinc transport</keyword>
<comment type="caution">
    <text evidence="12">The sequence shown here is derived from an EMBL/GenBank/DDBJ whole genome shotgun (WGS) entry which is preliminary data.</text>
</comment>
<dbReference type="Gene3D" id="3.30.70.1350">
    <property type="entry name" value="Cation efflux protein, cytoplasmic domain"/>
    <property type="match status" value="1"/>
</dbReference>
<evidence type="ECO:0000256" key="8">
    <source>
        <dbReference type="ARBA" id="ARBA00023136"/>
    </source>
</evidence>
<evidence type="ECO:0000259" key="11">
    <source>
        <dbReference type="Pfam" id="PF16916"/>
    </source>
</evidence>
<evidence type="ECO:0000256" key="4">
    <source>
        <dbReference type="ARBA" id="ARBA00022692"/>
    </source>
</evidence>
<dbReference type="InterPro" id="IPR050681">
    <property type="entry name" value="CDF/SLC30A"/>
</dbReference>
<feature type="transmembrane region" description="Helical" evidence="9">
    <location>
        <begin position="169"/>
        <end position="190"/>
    </location>
</feature>
<dbReference type="AlphaFoldDB" id="A0A7V3ZH19"/>
<feature type="domain" description="Cation efflux protein transmembrane" evidence="10">
    <location>
        <begin position="9"/>
        <end position="198"/>
    </location>
</feature>
<keyword evidence="7" id="KW-0406">Ion transport</keyword>
<dbReference type="InterPro" id="IPR036837">
    <property type="entry name" value="Cation_efflux_CTD_sf"/>
</dbReference>
<dbReference type="SUPFAM" id="SSF160240">
    <property type="entry name" value="Cation efflux protein cytoplasmic domain-like"/>
    <property type="match status" value="1"/>
</dbReference>
<evidence type="ECO:0000259" key="10">
    <source>
        <dbReference type="Pfam" id="PF01545"/>
    </source>
</evidence>
<keyword evidence="3" id="KW-0813">Transport</keyword>
<feature type="transmembrane region" description="Helical" evidence="9">
    <location>
        <begin position="12"/>
        <end position="33"/>
    </location>
</feature>
<evidence type="ECO:0000256" key="1">
    <source>
        <dbReference type="ARBA" id="ARBA00004141"/>
    </source>
</evidence>
<dbReference type="NCBIfam" id="TIGR01297">
    <property type="entry name" value="CDF"/>
    <property type="match status" value="1"/>
</dbReference>
<feature type="transmembrane region" description="Helical" evidence="9">
    <location>
        <begin position="108"/>
        <end position="129"/>
    </location>
</feature>
<evidence type="ECO:0000313" key="12">
    <source>
        <dbReference type="EMBL" id="HGK22857.1"/>
    </source>
</evidence>
<comment type="similarity">
    <text evidence="2">Belongs to the cation diffusion facilitator (CDF) transporter (TC 2.A.4) family. SLC30A subfamily.</text>
</comment>
<sequence>MEAKKILGAMFLNFLMALLEVIGGIFSGSLALISDALHNINDFFALLISYLAEIISKNKKSNLKHTFGFRRVEILSALLNGVLLLGVFLFLIVEAFHRIKSPKEVEGIQTVIIGVIGLVGNILGALLLHEDSHHNLNIKGAFLHLISDAISSVGVIIGAMFIIFYKLYIADTIISLLIAGFILYSSIDLIKETLHILMEGTPREVDINEIQKLICKIPGVRDIHHIHVWQVSTKDYLLSAHVVVEDQKVSEAEKIVSQIKDTLREKFNINHSTLEIESETYFKEKECQCEY</sequence>
<protein>
    <submittedName>
        <fullName evidence="12">Cation transporter</fullName>
    </submittedName>
</protein>
<evidence type="ECO:0000256" key="5">
    <source>
        <dbReference type="ARBA" id="ARBA00022906"/>
    </source>
</evidence>
<feature type="transmembrane region" description="Helical" evidence="9">
    <location>
        <begin position="77"/>
        <end position="96"/>
    </location>
</feature>
<keyword evidence="5" id="KW-0862">Zinc</keyword>
<dbReference type="PANTHER" id="PTHR11562">
    <property type="entry name" value="CATION EFFLUX PROTEIN/ ZINC TRANSPORTER"/>
    <property type="match status" value="1"/>
</dbReference>
<dbReference type="InterPro" id="IPR058533">
    <property type="entry name" value="Cation_efflux_TM"/>
</dbReference>
<comment type="subcellular location">
    <subcellularLocation>
        <location evidence="1">Membrane</location>
        <topology evidence="1">Multi-pass membrane protein</topology>
    </subcellularLocation>
</comment>
<dbReference type="GO" id="GO:0005886">
    <property type="term" value="C:plasma membrane"/>
    <property type="evidence" value="ECO:0007669"/>
    <property type="project" value="TreeGrafter"/>
</dbReference>
<keyword evidence="8 9" id="KW-0472">Membrane</keyword>
<gene>
    <name evidence="12" type="ORF">ENU78_00150</name>
</gene>